<dbReference type="AlphaFoldDB" id="A0A0A9DQP4"/>
<reference evidence="1" key="2">
    <citation type="journal article" date="2015" name="Data Brief">
        <title>Shoot transcriptome of the giant reed, Arundo donax.</title>
        <authorList>
            <person name="Barrero R.A."/>
            <person name="Guerrero F.D."/>
            <person name="Moolhuijzen P."/>
            <person name="Goolsby J.A."/>
            <person name="Tidwell J."/>
            <person name="Bellgard S.E."/>
            <person name="Bellgard M.I."/>
        </authorList>
    </citation>
    <scope>NUCLEOTIDE SEQUENCE</scope>
    <source>
        <tissue evidence="1">Shoot tissue taken approximately 20 cm above the soil surface</tissue>
    </source>
</reference>
<reference evidence="1" key="1">
    <citation type="submission" date="2014-09" db="EMBL/GenBank/DDBJ databases">
        <authorList>
            <person name="Magalhaes I.L.F."/>
            <person name="Oliveira U."/>
            <person name="Santos F.R."/>
            <person name="Vidigal T.H.D.A."/>
            <person name="Brescovit A.D."/>
            <person name="Santos A.J."/>
        </authorList>
    </citation>
    <scope>NUCLEOTIDE SEQUENCE</scope>
    <source>
        <tissue evidence="1">Shoot tissue taken approximately 20 cm above the soil surface</tissue>
    </source>
</reference>
<organism evidence="1">
    <name type="scientific">Arundo donax</name>
    <name type="common">Giant reed</name>
    <name type="synonym">Donax arundinaceus</name>
    <dbReference type="NCBI Taxonomy" id="35708"/>
    <lineage>
        <taxon>Eukaryota</taxon>
        <taxon>Viridiplantae</taxon>
        <taxon>Streptophyta</taxon>
        <taxon>Embryophyta</taxon>
        <taxon>Tracheophyta</taxon>
        <taxon>Spermatophyta</taxon>
        <taxon>Magnoliopsida</taxon>
        <taxon>Liliopsida</taxon>
        <taxon>Poales</taxon>
        <taxon>Poaceae</taxon>
        <taxon>PACMAD clade</taxon>
        <taxon>Arundinoideae</taxon>
        <taxon>Arundineae</taxon>
        <taxon>Arundo</taxon>
    </lineage>
</organism>
<proteinExistence type="predicted"/>
<sequence length="37" mass="4425">MTACTNINSRSEIIITQWKINSEKQFSNMYSRLECKR</sequence>
<evidence type="ECO:0000313" key="1">
    <source>
        <dbReference type="EMBL" id="JAD89013.1"/>
    </source>
</evidence>
<accession>A0A0A9DQP4</accession>
<protein>
    <submittedName>
        <fullName evidence="1">Uncharacterized protein</fullName>
    </submittedName>
</protein>
<dbReference type="EMBL" id="GBRH01208882">
    <property type="protein sequence ID" value="JAD89013.1"/>
    <property type="molecule type" value="Transcribed_RNA"/>
</dbReference>
<name>A0A0A9DQP4_ARUDO</name>